<evidence type="ECO:0000313" key="3">
    <source>
        <dbReference type="EMBL" id="GBE62131.1"/>
    </source>
</evidence>
<evidence type="ECO:0000256" key="1">
    <source>
        <dbReference type="SAM" id="MobiDB-lite"/>
    </source>
</evidence>
<feature type="region of interest" description="Disordered" evidence="1">
    <location>
        <begin position="386"/>
        <end position="1155"/>
    </location>
</feature>
<accession>A0A2H6KGM4</accession>
<dbReference type="Proteomes" id="UP000236319">
    <property type="component" value="Unassembled WGS sequence"/>
</dbReference>
<comment type="caution">
    <text evidence="3">The sequence shown here is derived from an EMBL/GenBank/DDBJ whole genome shotgun (WGS) entry which is preliminary data.</text>
</comment>
<feature type="compositionally biased region" description="Low complexity" evidence="1">
    <location>
        <begin position="498"/>
        <end position="511"/>
    </location>
</feature>
<feature type="compositionally biased region" description="Polar residues" evidence="1">
    <location>
        <begin position="608"/>
        <end position="618"/>
    </location>
</feature>
<feature type="compositionally biased region" description="Polar residues" evidence="1">
    <location>
        <begin position="567"/>
        <end position="582"/>
    </location>
</feature>
<dbReference type="RefSeq" id="XP_028868374.1">
    <property type="nucleotide sequence ID" value="XM_029012541.1"/>
</dbReference>
<dbReference type="EMBL" id="BDSA01000004">
    <property type="protein sequence ID" value="GBE62131.1"/>
    <property type="molecule type" value="Genomic_DNA"/>
</dbReference>
<dbReference type="GeneID" id="39875901"/>
<feature type="compositionally biased region" description="Gly residues" evidence="1">
    <location>
        <begin position="757"/>
        <end position="768"/>
    </location>
</feature>
<feature type="compositionally biased region" description="Low complexity" evidence="1">
    <location>
        <begin position="1479"/>
        <end position="1488"/>
    </location>
</feature>
<feature type="compositionally biased region" description="Basic and acidic residues" evidence="1">
    <location>
        <begin position="1055"/>
        <end position="1081"/>
    </location>
</feature>
<feature type="compositionally biased region" description="Low complexity" evidence="1">
    <location>
        <begin position="975"/>
        <end position="988"/>
    </location>
</feature>
<feature type="compositionally biased region" description="Gly residues" evidence="1">
    <location>
        <begin position="417"/>
        <end position="439"/>
    </location>
</feature>
<feature type="compositionally biased region" description="Pro residues" evidence="1">
    <location>
        <begin position="1133"/>
        <end position="1148"/>
    </location>
</feature>
<feature type="compositionally biased region" description="Gly residues" evidence="1">
    <location>
        <begin position="1024"/>
        <end position="1046"/>
    </location>
</feature>
<evidence type="ECO:0000313" key="4">
    <source>
        <dbReference type="Proteomes" id="UP000236319"/>
    </source>
</evidence>
<feature type="compositionally biased region" description="Polar residues" evidence="1">
    <location>
        <begin position="722"/>
        <end position="735"/>
    </location>
</feature>
<keyword evidence="2" id="KW-0472">Membrane</keyword>
<feature type="compositionally biased region" description="Polar residues" evidence="1">
    <location>
        <begin position="821"/>
        <end position="830"/>
    </location>
</feature>
<dbReference type="VEuPathDB" id="PiroplasmaDB:BOVATA_036240"/>
<evidence type="ECO:0000256" key="2">
    <source>
        <dbReference type="SAM" id="Phobius"/>
    </source>
</evidence>
<feature type="compositionally biased region" description="Polar residues" evidence="1">
    <location>
        <begin position="1006"/>
        <end position="1015"/>
    </location>
</feature>
<feature type="compositionally biased region" description="Polar residues" evidence="1">
    <location>
        <begin position="931"/>
        <end position="956"/>
    </location>
</feature>
<protein>
    <submittedName>
        <fullName evidence="3">Ribosome binding protein</fullName>
    </submittedName>
</protein>
<feature type="compositionally biased region" description="Polar residues" evidence="1">
    <location>
        <begin position="641"/>
        <end position="659"/>
    </location>
</feature>
<feature type="compositionally biased region" description="Low complexity" evidence="1">
    <location>
        <begin position="736"/>
        <end position="756"/>
    </location>
</feature>
<feature type="region of interest" description="Disordered" evidence="1">
    <location>
        <begin position="1477"/>
        <end position="1501"/>
    </location>
</feature>
<feature type="region of interest" description="Disordered" evidence="1">
    <location>
        <begin position="1351"/>
        <end position="1402"/>
    </location>
</feature>
<sequence length="2010" mass="218116">MVAGIKLDTLKDCLQFLQWLHDEKSMQDQVARELVKGKLPPAVFEFLGHVSTFYNKLCKTPTAGSYVNAKAKDVTDALLECVPKLLAALYFLLYNVDYRFDAVGGAKWEYNYPGWESTWFRHFWQQEYGGRLQGYLRASLSDKYGGLILGGFGPEEVTYGYDYNSRYGYQYGKDMTTDLRTILDNKLHNYFRDVFFTTVITTTAGTQPVNTANVLALVRTFCQIVDAETKRDQGKRLKAKLDTTLKGQNKCINWEHLKSHCSRLNSELEKLFKKEAFSYTGQARSVKELNTEKFAEETAKWFRQHLHEVQQNVKQINTNFPVDDTLYLTALRPFATKNIFPYGFIFGKGRYGTLGEAWKTLSDHWDSVIDMLGREDDGLDKLKRILDGEQCPPPPKPRPRPVPAPRPPRPARTPGGMTSGPRGGGGVLSRGSHGSGVRGGTVPNRMGGIQGRGGAQNRGRGAMRVRAQGPGAHGAKGVQRSRHTGHRASTEPQLLHRQSTSQSHPQQPSHSAPRVPIPLAEILPTPPHSVSQTSVRGPSSASSSRSSSPSVTNAGGTGLGPQAAASGHSQRSSQDSALNHDTTPGIPGQHSDSGGGRGAAVSPGGMDENSTGSVSTASKPAASLSVDLSQVQSAPRDVQSGGHNSDPGSPGPSLTQAGSSHDGPPVAVDTPIDQAPGPDSNLSPGIRPDVSSNVSDTQNSRIQAPDPLTPPDAAQDLKDQALSPTRQIAHQSSHVQSARQSVDSADSQSAAANRAGLGVGGGAGGGVSADGTDGDSQVVVHSGKSSNAPQPSVRLHTPALSAAGPPSDISGSPGDLGLTLPSPSKVNPQGHTDDTGGHNPASVLHAPGQTPLGNSDDVVTRAQQRVEPQDNGSLGQPAPALPAPPPTTAAEPSNSQNSMHGPVGAQGVHDKGAMQSPGPNLIGNTDPAGPLNQQVTSSSTVAHNAHGKSTNGSPDSTGGDVHGAQPTPPRAPVLAQSPSVSGSSSGSASGQGSGSQGGQDVGQPTGAGSDNTLSSGANTPGVPAPGGGGSAGGGGGSGIGHQGGTGVHATPQVTVKKDPPQHVLDNYRKQEEIKKKREKDLQNIMQNAEEEIWSAQKKSFAQDKKGLGQNPPKTPRNGKNLQAFNLSRDHPNHPPQPSHPPPGTPPHPTDGRRRLVKQYYELGEERTRQGATPITFADGKVIDDPFFEEEKKYREKVDRMSLNKQTVDEWNWDAKNEERRLASEKLNAERKEMLAYAKNTADQLKLLDELQTKAVTYSPPQPNYSGVAIVQSRIDDEQRKTDMPLDGFVFEPPDPVLPKALPMTPGRKTQPTNGPIGGRIVSPREKPIPLNNFPYPSPFYWEPFQQMAPEENTYDSKGNLKRKSDSFGVMIEKPPRKLDLRTPKDLPIPTEALPPATPSHDDVFKGHLDDSKIFDRADSQSKIDSHFNKFVKSSEILSNSLGDHVTNKPFEPLDFSFSPYEGLAKKGFTPTCRNPWYVAPASSTTTPPTRSPPPDSDRLPPPNTVREMLFWLVGLNESGYIGTIEKHVHSILKDTNKDLSHPHDALEVTRDPYNLDAARVANTLTEACLYSANVLHRIKHKDISTAVSMPDFTSEYSKLHYSSNPACLLCQLRDYVYACCHQLTFLKVQCSRDQLNGGWQDCKYGCDVSSPKSPLQAFLTDDPDSIFKTHLFDPRDICRKSRVNMGFRNEDLPEDNLQGKHISTVLSPTCGGEDPLLTLASYLNCITRRTPRTTGELVSFFHNFGNSLHLPSAKLSPLGSALSQPHPHCPDWDSLAADDLQVIKYVRGSAPLNANSNHNHDKDHPQTLSTLLGCGIDNANCPQHMKPITYRAYALYSSSFAHHYFSWTVYLPDRLWKSLLKLHYDLEKLQCHDSKSKPLHQCDKALPLLYSHGLTPPEGMPSSQLKCSDVISKLEQVVNGKPIAGLMTAMDTFLWHIRMPFLYTVFTLWLTATLYIAHSLLYRMDVLRIRSHLLTTRASHLIDVKALLAESRRMLSLYKDVDYFDDDFHS</sequence>
<reference evidence="3 4" key="1">
    <citation type="journal article" date="2017" name="BMC Genomics">
        <title>Whole-genome assembly of Babesia ovata and comparative genomics between closely related pathogens.</title>
        <authorList>
            <person name="Yamagishi J."/>
            <person name="Asada M."/>
            <person name="Hakimi H."/>
            <person name="Tanaka T.Q."/>
            <person name="Sugimoto C."/>
            <person name="Kawazu S."/>
        </authorList>
    </citation>
    <scope>NUCLEOTIDE SEQUENCE [LARGE SCALE GENOMIC DNA]</scope>
    <source>
        <strain evidence="3 4">Miyake</strain>
    </source>
</reference>
<feature type="compositionally biased region" description="Polar residues" evidence="1">
    <location>
        <begin position="690"/>
        <end position="702"/>
    </location>
</feature>
<organism evidence="3 4">
    <name type="scientific">Babesia ovata</name>
    <dbReference type="NCBI Taxonomy" id="189622"/>
    <lineage>
        <taxon>Eukaryota</taxon>
        <taxon>Sar</taxon>
        <taxon>Alveolata</taxon>
        <taxon>Apicomplexa</taxon>
        <taxon>Aconoidasida</taxon>
        <taxon>Piroplasmida</taxon>
        <taxon>Babesiidae</taxon>
        <taxon>Babesia</taxon>
    </lineage>
</organism>
<name>A0A2H6KGM4_9APIC</name>
<feature type="compositionally biased region" description="Pro residues" evidence="1">
    <location>
        <begin position="1489"/>
        <end position="1501"/>
    </location>
</feature>
<keyword evidence="2" id="KW-1133">Transmembrane helix</keyword>
<keyword evidence="4" id="KW-1185">Reference proteome</keyword>
<feature type="region of interest" description="Disordered" evidence="1">
    <location>
        <begin position="1283"/>
        <end position="1328"/>
    </location>
</feature>
<proteinExistence type="predicted"/>
<keyword evidence="2" id="KW-0812">Transmembrane</keyword>
<feature type="compositionally biased region" description="Pro residues" evidence="1">
    <location>
        <begin position="391"/>
        <end position="411"/>
    </location>
</feature>
<feature type="compositionally biased region" description="Low complexity" evidence="1">
    <location>
        <begin position="534"/>
        <end position="551"/>
    </location>
</feature>
<feature type="transmembrane region" description="Helical" evidence="2">
    <location>
        <begin position="1941"/>
        <end position="1962"/>
    </location>
</feature>
<feature type="compositionally biased region" description="Gly residues" evidence="1">
    <location>
        <begin position="989"/>
        <end position="1000"/>
    </location>
</feature>
<gene>
    <name evidence="3" type="ORF">BOVATA_036240</name>
</gene>
<feature type="compositionally biased region" description="Basic and acidic residues" evidence="1">
    <location>
        <begin position="1373"/>
        <end position="1384"/>
    </location>
</feature>